<evidence type="ECO:0000313" key="2">
    <source>
        <dbReference type="EMBL" id="KAK4232025.1"/>
    </source>
</evidence>
<name>A0AAN7H8F5_9PEZI</name>
<comment type="caution">
    <text evidence="2">The sequence shown here is derived from an EMBL/GenBank/DDBJ whole genome shotgun (WGS) entry which is preliminary data.</text>
</comment>
<evidence type="ECO:0000256" key="1">
    <source>
        <dbReference type="SAM" id="MobiDB-lite"/>
    </source>
</evidence>
<protein>
    <recommendedName>
        <fullName evidence="4">WW domain-containing protein</fullName>
    </recommendedName>
</protein>
<accession>A0AAN7H8F5</accession>
<evidence type="ECO:0008006" key="4">
    <source>
        <dbReference type="Google" id="ProtNLM"/>
    </source>
</evidence>
<dbReference type="AlphaFoldDB" id="A0AAN7H8F5"/>
<reference evidence="2" key="2">
    <citation type="submission" date="2023-05" db="EMBL/GenBank/DDBJ databases">
        <authorList>
            <consortium name="Lawrence Berkeley National Laboratory"/>
            <person name="Steindorff A."/>
            <person name="Hensen N."/>
            <person name="Bonometti L."/>
            <person name="Westerberg I."/>
            <person name="Brannstrom I.O."/>
            <person name="Guillou S."/>
            <person name="Cros-Aarteil S."/>
            <person name="Calhoun S."/>
            <person name="Haridas S."/>
            <person name="Kuo A."/>
            <person name="Mondo S."/>
            <person name="Pangilinan J."/>
            <person name="Riley R."/>
            <person name="Labutti K."/>
            <person name="Andreopoulos B."/>
            <person name="Lipzen A."/>
            <person name="Chen C."/>
            <person name="Yanf M."/>
            <person name="Daum C."/>
            <person name="Ng V."/>
            <person name="Clum A."/>
            <person name="Ohm R."/>
            <person name="Martin F."/>
            <person name="Silar P."/>
            <person name="Natvig D."/>
            <person name="Lalanne C."/>
            <person name="Gautier V."/>
            <person name="Ament-Velasquez S.L."/>
            <person name="Kruys A."/>
            <person name="Hutchinson M.I."/>
            <person name="Powell A.J."/>
            <person name="Barry K."/>
            <person name="Miller A.N."/>
            <person name="Grigoriev I.V."/>
            <person name="Debuchy R."/>
            <person name="Gladieux P."/>
            <person name="Thoren M.H."/>
            <person name="Johannesson H."/>
        </authorList>
    </citation>
    <scope>NUCLEOTIDE SEQUENCE</scope>
    <source>
        <strain evidence="2">CBS 990.96</strain>
    </source>
</reference>
<proteinExistence type="predicted"/>
<organism evidence="2 3">
    <name type="scientific">Podospora fimiseda</name>
    <dbReference type="NCBI Taxonomy" id="252190"/>
    <lineage>
        <taxon>Eukaryota</taxon>
        <taxon>Fungi</taxon>
        <taxon>Dikarya</taxon>
        <taxon>Ascomycota</taxon>
        <taxon>Pezizomycotina</taxon>
        <taxon>Sordariomycetes</taxon>
        <taxon>Sordariomycetidae</taxon>
        <taxon>Sordariales</taxon>
        <taxon>Podosporaceae</taxon>
        <taxon>Podospora</taxon>
    </lineage>
</organism>
<evidence type="ECO:0000313" key="3">
    <source>
        <dbReference type="Proteomes" id="UP001301958"/>
    </source>
</evidence>
<sequence>MSTSPEPQKSPVAPDLKEAEPKLQKESSSEPTENNDATKEEPEQEEEEKETNPSHEPSPSDDDSSSSEDEEGEISESEQDDAPPLPNEPLPDSDSAPPLPNEAPPLPSEPLISQQQPEDDGWDFHWNPNDNSYWFYNRFTQIWQKENPRLQTTSTTLPVAIPSNTDISGISDPTSLAGGYNPAIHGSYDENAWYAVGRNAPEVAAPSVAEYATAAFFNKATGQWQMPDQGAERHSDEAKSRRQLNAFFDVDAAANSMHDGKSLKAERAGKKPSRKELREFKEKRRQRKEERRRAWLKD</sequence>
<feature type="region of interest" description="Disordered" evidence="1">
    <location>
        <begin position="258"/>
        <end position="298"/>
    </location>
</feature>
<feature type="compositionally biased region" description="Basic and acidic residues" evidence="1">
    <location>
        <begin position="15"/>
        <end position="28"/>
    </location>
</feature>
<feature type="region of interest" description="Disordered" evidence="1">
    <location>
        <begin position="1"/>
        <end position="125"/>
    </location>
</feature>
<keyword evidence="3" id="KW-1185">Reference proteome</keyword>
<gene>
    <name evidence="2" type="ORF">QBC38DRAFT_464150</name>
</gene>
<dbReference type="EMBL" id="MU865289">
    <property type="protein sequence ID" value="KAK4232025.1"/>
    <property type="molecule type" value="Genomic_DNA"/>
</dbReference>
<feature type="compositionally biased region" description="Acidic residues" evidence="1">
    <location>
        <begin position="59"/>
        <end position="81"/>
    </location>
</feature>
<reference evidence="2" key="1">
    <citation type="journal article" date="2023" name="Mol. Phylogenet. Evol.">
        <title>Genome-scale phylogeny and comparative genomics of the fungal order Sordariales.</title>
        <authorList>
            <person name="Hensen N."/>
            <person name="Bonometti L."/>
            <person name="Westerberg I."/>
            <person name="Brannstrom I.O."/>
            <person name="Guillou S."/>
            <person name="Cros-Aarteil S."/>
            <person name="Calhoun S."/>
            <person name="Haridas S."/>
            <person name="Kuo A."/>
            <person name="Mondo S."/>
            <person name="Pangilinan J."/>
            <person name="Riley R."/>
            <person name="LaButti K."/>
            <person name="Andreopoulos B."/>
            <person name="Lipzen A."/>
            <person name="Chen C."/>
            <person name="Yan M."/>
            <person name="Daum C."/>
            <person name="Ng V."/>
            <person name="Clum A."/>
            <person name="Steindorff A."/>
            <person name="Ohm R.A."/>
            <person name="Martin F."/>
            <person name="Silar P."/>
            <person name="Natvig D.O."/>
            <person name="Lalanne C."/>
            <person name="Gautier V."/>
            <person name="Ament-Velasquez S.L."/>
            <person name="Kruys A."/>
            <person name="Hutchinson M.I."/>
            <person name="Powell A.J."/>
            <person name="Barry K."/>
            <person name="Miller A.N."/>
            <person name="Grigoriev I.V."/>
            <person name="Debuchy R."/>
            <person name="Gladieux P."/>
            <person name="Hiltunen Thoren M."/>
            <person name="Johannesson H."/>
        </authorList>
    </citation>
    <scope>NUCLEOTIDE SEQUENCE</scope>
    <source>
        <strain evidence="2">CBS 990.96</strain>
    </source>
</reference>
<feature type="compositionally biased region" description="Pro residues" evidence="1">
    <location>
        <begin position="97"/>
        <end position="108"/>
    </location>
</feature>
<dbReference type="Proteomes" id="UP001301958">
    <property type="component" value="Unassembled WGS sequence"/>
</dbReference>